<gene>
    <name evidence="7" type="ORF">AAE3_LOCUS9759</name>
</gene>
<evidence type="ECO:0000256" key="3">
    <source>
        <dbReference type="ARBA" id="ARBA00022989"/>
    </source>
</evidence>
<proteinExistence type="predicted"/>
<evidence type="ECO:0000256" key="4">
    <source>
        <dbReference type="ARBA" id="ARBA00023136"/>
    </source>
</evidence>
<feature type="compositionally biased region" description="Low complexity" evidence="5">
    <location>
        <begin position="793"/>
        <end position="814"/>
    </location>
</feature>
<feature type="compositionally biased region" description="Low complexity" evidence="5">
    <location>
        <begin position="868"/>
        <end position="881"/>
    </location>
</feature>
<feature type="region of interest" description="Disordered" evidence="5">
    <location>
        <begin position="631"/>
        <end position="655"/>
    </location>
</feature>
<feature type="compositionally biased region" description="Polar residues" evidence="5">
    <location>
        <begin position="280"/>
        <end position="292"/>
    </location>
</feature>
<accession>A0A8S0VYW1</accession>
<feature type="region of interest" description="Disordered" evidence="5">
    <location>
        <begin position="90"/>
        <end position="113"/>
    </location>
</feature>
<feature type="region of interest" description="Disordered" evidence="5">
    <location>
        <begin position="132"/>
        <end position="159"/>
    </location>
</feature>
<keyword evidence="8" id="KW-1185">Reference proteome</keyword>
<feature type="compositionally biased region" description="Low complexity" evidence="5">
    <location>
        <begin position="632"/>
        <end position="648"/>
    </location>
</feature>
<dbReference type="AlphaFoldDB" id="A0A8S0VYW1"/>
<dbReference type="Proteomes" id="UP000467700">
    <property type="component" value="Unassembled WGS sequence"/>
</dbReference>
<feature type="region of interest" description="Disordered" evidence="5">
    <location>
        <begin position="410"/>
        <end position="431"/>
    </location>
</feature>
<evidence type="ECO:0000256" key="6">
    <source>
        <dbReference type="SAM" id="Phobius"/>
    </source>
</evidence>
<feature type="compositionally biased region" description="Low complexity" evidence="5">
    <location>
        <begin position="587"/>
        <end position="599"/>
    </location>
</feature>
<dbReference type="GO" id="GO:0071944">
    <property type="term" value="C:cell periphery"/>
    <property type="evidence" value="ECO:0007669"/>
    <property type="project" value="UniProtKB-ARBA"/>
</dbReference>
<evidence type="ECO:0000313" key="7">
    <source>
        <dbReference type="EMBL" id="CAA7267444.1"/>
    </source>
</evidence>
<dbReference type="EMBL" id="CACVBS010000060">
    <property type="protein sequence ID" value="CAA7267444.1"/>
    <property type="molecule type" value="Genomic_DNA"/>
</dbReference>
<dbReference type="PANTHER" id="PTHR15549">
    <property type="entry name" value="PAIRED IMMUNOGLOBULIN-LIKE TYPE 2 RECEPTOR"/>
    <property type="match status" value="1"/>
</dbReference>
<protein>
    <submittedName>
        <fullName evidence="7">Uncharacterized protein</fullName>
    </submittedName>
</protein>
<comment type="caution">
    <text evidence="7">The sequence shown here is derived from an EMBL/GenBank/DDBJ whole genome shotgun (WGS) entry which is preliminary data.</text>
</comment>
<feature type="compositionally biased region" description="Low complexity" evidence="5">
    <location>
        <begin position="301"/>
        <end position="312"/>
    </location>
</feature>
<dbReference type="InterPro" id="IPR051694">
    <property type="entry name" value="Immunoregulatory_rcpt-like"/>
</dbReference>
<feature type="compositionally biased region" description="Low complexity" evidence="5">
    <location>
        <begin position="241"/>
        <end position="258"/>
    </location>
</feature>
<feature type="compositionally biased region" description="Low complexity" evidence="5">
    <location>
        <begin position="909"/>
        <end position="930"/>
    </location>
</feature>
<evidence type="ECO:0000313" key="8">
    <source>
        <dbReference type="Proteomes" id="UP000467700"/>
    </source>
</evidence>
<keyword evidence="2 6" id="KW-0812">Transmembrane</keyword>
<evidence type="ECO:0000256" key="1">
    <source>
        <dbReference type="ARBA" id="ARBA00004167"/>
    </source>
</evidence>
<sequence>MAQPTQVYPPWLAPSAVVITDAAGAPVTTSTTILYLPPTYFGPSIPLGSLYIYGGSSEPATVVLPSPTPQTVTPTLGATTTTAITTTATPTTSVSIPTTSATPTTTSSIPTTLTSSISVSSTTSSVSLTSLTTTTSLSPTISPTSSATPSPTNGPTGSTGLSRGQLVGVIVASILGVIFLFVLALFFFLWYKGRRNRRQFTSVSPLDDDDYYIVPPGGRTPGEGSPRHSGEEADPFLQQRGAATAGETSAAGAAAGMAQVGGQGASRPGASSRVPPPVVNTGSSGSTDSNASGFGELLDRPSLGLLPSQPGPDTRLSGVSQVSSGTMDPMNQGHVVTDGQEQYRDGEYTGAYAYSQEPMVPPRLVEPDSTSAALLPALQPPRPPYLSHQSSFQDREEARVLTAQRVRAEDLAPRSPPQIEAGPSHRASSGSGLLESLGLGALANIGRRSWFKQFDSPRNSGAYAYSPTYDAEPLSEKDIETGRSALLSPDRPVGAPDSFGMRRAAPTGFFADGTRPISSTSGRSGGSAGTTYHDAPSSLPGTPTIAPLPRAVTPSEPAQPPVQISEPTWFSSPLAGPPAYEDPFTTSSPSPSHGRSSPPVFTIGSPEVDVLDMPAPTALNHFTSIASLKEMTTGSSSGSGVGTSTKGTPFPPPGLETIRPVASTGWGTTSSMTDVTASPPSFAVSGMGAEGQHHQQGQGQVLTQHAAGITIDVLEDAPPGAEQGWRSMSMARAGGGLASDAGRRGTFGLYVNVGPAFMSEQGSLHSMRSHFSPSSRSTGSAPASRHGAGSLNSTSSRPSAHSAASSSHSAAAHSLGRQGSINSDNRKRNGHGPMISPALSAFGIDMHGSSAGQRRAASGSSGSGGVSGSHSQSGSGSNGSHSHGHEPPLSPIIGSPPLAHTTTGLRGMASGSTMGTDAAAAADTSFGSSTLRAGPHSRNPSPGPSPLSATFPLSAPWVGGLDDAWQPAA</sequence>
<feature type="region of interest" description="Disordered" evidence="5">
    <location>
        <begin position="764"/>
        <end position="951"/>
    </location>
</feature>
<feature type="compositionally biased region" description="Low complexity" evidence="5">
    <location>
        <begin position="764"/>
        <end position="780"/>
    </location>
</feature>
<evidence type="ECO:0000256" key="2">
    <source>
        <dbReference type="ARBA" id="ARBA00022692"/>
    </source>
</evidence>
<dbReference type="PANTHER" id="PTHR15549:SF30">
    <property type="entry name" value="MID2 DOMAIN-CONTAINING PROTEIN"/>
    <property type="match status" value="1"/>
</dbReference>
<dbReference type="GO" id="GO:0016020">
    <property type="term" value="C:membrane"/>
    <property type="evidence" value="ECO:0007669"/>
    <property type="project" value="UniProtKB-SubCell"/>
</dbReference>
<comment type="subcellular location">
    <subcellularLocation>
        <location evidence="1">Membrane</location>
        <topology evidence="1">Single-pass membrane protein</topology>
    </subcellularLocation>
</comment>
<keyword evidence="3 6" id="KW-1133">Transmembrane helix</keyword>
<feature type="transmembrane region" description="Helical" evidence="6">
    <location>
        <begin position="166"/>
        <end position="191"/>
    </location>
</feature>
<feature type="compositionally biased region" description="Low complexity" evidence="5">
    <location>
        <begin position="513"/>
        <end position="522"/>
    </location>
</feature>
<evidence type="ECO:0000256" key="5">
    <source>
        <dbReference type="SAM" id="MobiDB-lite"/>
    </source>
</evidence>
<keyword evidence="4 6" id="KW-0472">Membrane</keyword>
<feature type="region of interest" description="Disordered" evidence="5">
    <location>
        <begin position="506"/>
        <end position="604"/>
    </location>
</feature>
<feature type="compositionally biased region" description="Polar residues" evidence="5">
    <location>
        <begin position="317"/>
        <end position="326"/>
    </location>
</feature>
<reference evidence="7 8" key="1">
    <citation type="submission" date="2020-01" db="EMBL/GenBank/DDBJ databases">
        <authorList>
            <person name="Gupta K D."/>
        </authorList>
    </citation>
    <scope>NUCLEOTIDE SEQUENCE [LARGE SCALE GENOMIC DNA]</scope>
</reference>
<dbReference type="OrthoDB" id="2563978at2759"/>
<feature type="region of interest" description="Disordered" evidence="5">
    <location>
        <begin position="205"/>
        <end position="334"/>
    </location>
</feature>
<name>A0A8S0VYW1_CYCAE</name>
<feature type="compositionally biased region" description="Low complexity" evidence="5">
    <location>
        <begin position="847"/>
        <end position="860"/>
    </location>
</feature>
<organism evidence="7 8">
    <name type="scientific">Cyclocybe aegerita</name>
    <name type="common">Black poplar mushroom</name>
    <name type="synonym">Agrocybe aegerita</name>
    <dbReference type="NCBI Taxonomy" id="1973307"/>
    <lineage>
        <taxon>Eukaryota</taxon>
        <taxon>Fungi</taxon>
        <taxon>Dikarya</taxon>
        <taxon>Basidiomycota</taxon>
        <taxon>Agaricomycotina</taxon>
        <taxon>Agaricomycetes</taxon>
        <taxon>Agaricomycetidae</taxon>
        <taxon>Agaricales</taxon>
        <taxon>Agaricineae</taxon>
        <taxon>Bolbitiaceae</taxon>
        <taxon>Cyclocybe</taxon>
    </lineage>
</organism>